<protein>
    <submittedName>
        <fullName evidence="1">3-methyladenine DNA glycosylase AlkD</fullName>
    </submittedName>
</protein>
<sequence>MTIIETFLTHENLENASGMKRYMKNHFEFLGIKTPERRVLSKDFLREKAKEGCVDWSLVDKLWAQDYREFQYLAGDYLKKVQKWLTLTDLDKLYALAIQKSWWDSIDFLDEHVGSIVRRFPQAKATMLVWSQDANFWIRRLAIDHQLGFKLETDADLLATIIKNNLGSDEFFINKAIGWSLREYSKVAPDWVREFIVEHDADLSNLSIREGLKVLNRSHA</sequence>
<gene>
    <name evidence="1" type="ORF">SAMN02746068_01607</name>
</gene>
<evidence type="ECO:0000313" key="1">
    <source>
        <dbReference type="EMBL" id="SFZ75566.1"/>
    </source>
</evidence>
<dbReference type="InterPro" id="IPR016024">
    <property type="entry name" value="ARM-type_fold"/>
</dbReference>
<dbReference type="Pfam" id="PF08713">
    <property type="entry name" value="DNA_alkylation"/>
    <property type="match status" value="1"/>
</dbReference>
<dbReference type="Gene3D" id="1.20.1660.10">
    <property type="entry name" value="Hypothetical protein (EF3068)"/>
    <property type="match status" value="1"/>
</dbReference>
<proteinExistence type="predicted"/>
<accession>A0A1K2HFM0</accession>
<dbReference type="InterPro" id="IPR014825">
    <property type="entry name" value="DNA_alkylation"/>
</dbReference>
<organism evidence="1 2">
    <name type="scientific">Pseudolactococcus chungangensis CAU 28 = DSM 22330</name>
    <dbReference type="NCBI Taxonomy" id="1122154"/>
    <lineage>
        <taxon>Bacteria</taxon>
        <taxon>Bacillati</taxon>
        <taxon>Bacillota</taxon>
        <taxon>Bacilli</taxon>
        <taxon>Lactobacillales</taxon>
        <taxon>Streptococcaceae</taxon>
        <taxon>Pseudolactococcus</taxon>
    </lineage>
</organism>
<evidence type="ECO:0000313" key="2">
    <source>
        <dbReference type="Proteomes" id="UP000185655"/>
    </source>
</evidence>
<dbReference type="EMBL" id="FPKS01000009">
    <property type="protein sequence ID" value="SFZ75566.1"/>
    <property type="molecule type" value="Genomic_DNA"/>
</dbReference>
<dbReference type="AlphaFoldDB" id="A0A1K2HFM0"/>
<dbReference type="Gene3D" id="1.25.40.290">
    <property type="entry name" value="ARM repeat domains"/>
    <property type="match status" value="1"/>
</dbReference>
<dbReference type="SUPFAM" id="SSF48371">
    <property type="entry name" value="ARM repeat"/>
    <property type="match status" value="1"/>
</dbReference>
<dbReference type="CDD" id="cd07064">
    <property type="entry name" value="AlkD_like_1"/>
    <property type="match status" value="1"/>
</dbReference>
<dbReference type="PANTHER" id="PTHR34070:SF1">
    <property type="entry name" value="DNA ALKYLATION REPAIR PROTEIN"/>
    <property type="match status" value="1"/>
</dbReference>
<reference evidence="1 2" key="1">
    <citation type="submission" date="2016-11" db="EMBL/GenBank/DDBJ databases">
        <authorList>
            <person name="Jaros S."/>
            <person name="Januszkiewicz K."/>
            <person name="Wedrychowicz H."/>
        </authorList>
    </citation>
    <scope>NUCLEOTIDE SEQUENCE [LARGE SCALE GENOMIC DNA]</scope>
    <source>
        <strain evidence="1 2">DSM 22330</strain>
    </source>
</reference>
<dbReference type="OrthoDB" id="9775346at2"/>
<dbReference type="Proteomes" id="UP000185655">
    <property type="component" value="Unassembled WGS sequence"/>
</dbReference>
<name>A0A1K2HFM0_9LACT</name>
<dbReference type="PANTHER" id="PTHR34070">
    <property type="entry name" value="ARMADILLO-TYPE FOLD"/>
    <property type="match status" value="1"/>
</dbReference>
<dbReference type="RefSeq" id="WP_031367114.1">
    <property type="nucleotide sequence ID" value="NZ_FPKS01000009.1"/>
</dbReference>
<dbReference type="STRING" id="1122154.SAMN02746068_01607"/>